<keyword evidence="3" id="KW-1185">Reference proteome</keyword>
<evidence type="ECO:0000313" key="2">
    <source>
        <dbReference type="EMBL" id="QLQ80834.1"/>
    </source>
</evidence>
<evidence type="ECO:0000313" key="3">
    <source>
        <dbReference type="Proteomes" id="UP000510647"/>
    </source>
</evidence>
<dbReference type="CDD" id="cd23994">
    <property type="entry name" value="Seipin_Sei1_like"/>
    <property type="match status" value="1"/>
</dbReference>
<proteinExistence type="predicted"/>
<feature type="transmembrane region" description="Helical" evidence="1">
    <location>
        <begin position="239"/>
        <end position="267"/>
    </location>
</feature>
<accession>A0A7H9HSY1</accession>
<sequence>MKIDITRPLQLLQWSSYLGILVLVKLFIILPLAAILFNDFYLRLLPSDSSQWVPLSTFDIFQDFTENQVVYDQSINRVLIERALPKTIDNGISQRINLRDHILYKVDLDTKFYCLPTVRSKGPTTNIEELEIEIYSSNKPESLIYRRSVPIVCMKPDDSINVMELYKFGPSRLELFKKEWLNHFKAHDKISIASEMTSVRYVLKVPKSHKLVIQPDSGFRFRMSFEQGLRNVMLRWHKFSYAVGIVIFDLAISSLFVITAFLSFFLIMRKSSDKKSD</sequence>
<dbReference type="OrthoDB" id="4053690at2759"/>
<feature type="transmembrane region" description="Helical" evidence="1">
    <location>
        <begin position="17"/>
        <end position="37"/>
    </location>
</feature>
<dbReference type="EMBL" id="CP059271">
    <property type="protein sequence ID" value="QLQ80834.1"/>
    <property type="molecule type" value="Genomic_DNA"/>
</dbReference>
<name>A0A7H9HSY1_9SACH</name>
<evidence type="ECO:0000256" key="1">
    <source>
        <dbReference type="SAM" id="Phobius"/>
    </source>
</evidence>
<organism evidence="2 3">
    <name type="scientific">Torulaspora globosa</name>
    <dbReference type="NCBI Taxonomy" id="48254"/>
    <lineage>
        <taxon>Eukaryota</taxon>
        <taxon>Fungi</taxon>
        <taxon>Dikarya</taxon>
        <taxon>Ascomycota</taxon>
        <taxon>Saccharomycotina</taxon>
        <taxon>Saccharomycetes</taxon>
        <taxon>Saccharomycetales</taxon>
        <taxon>Saccharomycetaceae</taxon>
        <taxon>Torulaspora</taxon>
    </lineage>
</organism>
<reference evidence="2 3" key="1">
    <citation type="submission" date="2020-06" db="EMBL/GenBank/DDBJ databases">
        <title>The yeast mating-type switching endonuclease HO is a domesticated member of an unorthodox homing genetic element family.</title>
        <authorList>
            <person name="Coughlan A.Y."/>
            <person name="Lombardi L."/>
            <person name="Braun-Galleani S."/>
            <person name="Martos A.R."/>
            <person name="Galeote V."/>
            <person name="Bigey F."/>
            <person name="Dequin S."/>
            <person name="Byrne K.P."/>
            <person name="Wolfe K.H."/>
        </authorList>
    </citation>
    <scope>NUCLEOTIDE SEQUENCE [LARGE SCALE GENOMIC DNA]</scope>
    <source>
        <strain evidence="2 3">CBS2947</strain>
    </source>
</reference>
<keyword evidence="1" id="KW-0472">Membrane</keyword>
<dbReference type="AlphaFoldDB" id="A0A7H9HSY1"/>
<protein>
    <submittedName>
        <fullName evidence="2">Uncharacterized protein</fullName>
    </submittedName>
</protein>
<gene>
    <name evidence="2" type="ORF">HG537_0E01890</name>
</gene>
<dbReference type="Proteomes" id="UP000510647">
    <property type="component" value="Chromosome 5"/>
</dbReference>
<keyword evidence="1" id="KW-1133">Transmembrane helix</keyword>
<keyword evidence="1" id="KW-0812">Transmembrane</keyword>